<evidence type="ECO:0000256" key="2">
    <source>
        <dbReference type="ARBA" id="ARBA00022475"/>
    </source>
</evidence>
<dbReference type="PIRSF" id="PIRSF026649">
    <property type="entry name" value="MsbB"/>
    <property type="match status" value="1"/>
</dbReference>
<organism evidence="7 8">
    <name type="scientific">Chloracidobacterium sp. N</name>
    <dbReference type="NCBI Taxonomy" id="2821540"/>
    <lineage>
        <taxon>Bacteria</taxon>
        <taxon>Pseudomonadati</taxon>
        <taxon>Acidobacteriota</taxon>
        <taxon>Terriglobia</taxon>
        <taxon>Terriglobales</taxon>
        <taxon>Acidobacteriaceae</taxon>
        <taxon>Chloracidobacterium</taxon>
        <taxon>Chloracidobacterium aggregatum</taxon>
    </lineage>
</organism>
<dbReference type="PANTHER" id="PTHR30606:SF10">
    <property type="entry name" value="PHOSPHATIDYLINOSITOL MANNOSIDE ACYLTRANSFERASE"/>
    <property type="match status" value="1"/>
</dbReference>
<dbReference type="GO" id="GO:0016746">
    <property type="term" value="F:acyltransferase activity"/>
    <property type="evidence" value="ECO:0007669"/>
    <property type="project" value="UniProtKB-KW"/>
</dbReference>
<reference evidence="7 8" key="1">
    <citation type="submission" date="2021-03" db="EMBL/GenBank/DDBJ databases">
        <title>Genomic and phenotypic characterization of Chloracidobacterium isolates provides evidence for multiple species.</title>
        <authorList>
            <person name="Saini M.K."/>
            <person name="Costas A.M.G."/>
            <person name="Tank M."/>
            <person name="Bryant D.A."/>
        </authorList>
    </citation>
    <scope>NUCLEOTIDE SEQUENCE [LARGE SCALE GENOMIC DNA]</scope>
    <source>
        <strain evidence="7 8">N</strain>
    </source>
</reference>
<evidence type="ECO:0000256" key="4">
    <source>
        <dbReference type="ARBA" id="ARBA00022679"/>
    </source>
</evidence>
<proteinExistence type="predicted"/>
<evidence type="ECO:0000256" key="1">
    <source>
        <dbReference type="ARBA" id="ARBA00004533"/>
    </source>
</evidence>
<evidence type="ECO:0000313" key="7">
    <source>
        <dbReference type="EMBL" id="QUV92972.1"/>
    </source>
</evidence>
<evidence type="ECO:0000313" key="8">
    <source>
        <dbReference type="Proteomes" id="UP000677668"/>
    </source>
</evidence>
<keyword evidence="3" id="KW-0997">Cell inner membrane</keyword>
<keyword evidence="2" id="KW-1003">Cell membrane</keyword>
<sequence length="329" mass="37159">MLTTERVPVNPSPTVRQRAEAALVAGLLWGLGCLPRRWALRGGMLLARLLSGVLPRLWRVGADNLALAFPDLPERERRRLLRGCITNLGRLLGEFSQFPKLHPGNIHEVVEYEGFEHFTAAQAQGRGVIFFTGHLGAWELSAFAHALYGHPLNILVRPIDNPLVDHLITRWRTASGNRILSKHRDLRALVVRLRRGETVGILADVHVQPQHGMFCPFFGHPACTSPLVARLARRTGATVLPGYLVWDARRGRHRLVFEPPVPLVQTADEAFDIRENTLRLTRCWEAIVRRHPDQWLWIHRRWKSQPQPDLAPATIPNGLNLLSPGNDEC</sequence>
<evidence type="ECO:0000256" key="6">
    <source>
        <dbReference type="ARBA" id="ARBA00023315"/>
    </source>
</evidence>
<evidence type="ECO:0000256" key="3">
    <source>
        <dbReference type="ARBA" id="ARBA00022519"/>
    </source>
</evidence>
<comment type="subcellular location">
    <subcellularLocation>
        <location evidence="1">Cell inner membrane</location>
    </subcellularLocation>
</comment>
<dbReference type="Pfam" id="PF03279">
    <property type="entry name" value="Lip_A_acyltrans"/>
    <property type="match status" value="1"/>
</dbReference>
<gene>
    <name evidence="7" type="ORF">J8C05_06160</name>
</gene>
<protein>
    <submittedName>
        <fullName evidence="7">Lysophospholipid acyltransferase family protein</fullName>
    </submittedName>
</protein>
<accession>A0ABX8AXD5</accession>
<keyword evidence="6 7" id="KW-0012">Acyltransferase</keyword>
<dbReference type="PROSITE" id="PS51257">
    <property type="entry name" value="PROKAR_LIPOPROTEIN"/>
    <property type="match status" value="1"/>
</dbReference>
<keyword evidence="5" id="KW-0472">Membrane</keyword>
<dbReference type="EMBL" id="CP072642">
    <property type="protein sequence ID" value="QUV92972.1"/>
    <property type="molecule type" value="Genomic_DNA"/>
</dbReference>
<dbReference type="CDD" id="cd07984">
    <property type="entry name" value="LPLAT_LABLAT-like"/>
    <property type="match status" value="1"/>
</dbReference>
<dbReference type="InterPro" id="IPR004960">
    <property type="entry name" value="LipA_acyltrans"/>
</dbReference>
<evidence type="ECO:0000256" key="5">
    <source>
        <dbReference type="ARBA" id="ARBA00023136"/>
    </source>
</evidence>
<keyword evidence="4" id="KW-0808">Transferase</keyword>
<dbReference type="PANTHER" id="PTHR30606">
    <property type="entry name" value="LIPID A BIOSYNTHESIS LAUROYL ACYLTRANSFERASE"/>
    <property type="match status" value="1"/>
</dbReference>
<dbReference type="Proteomes" id="UP000677668">
    <property type="component" value="Chromosome 1"/>
</dbReference>
<keyword evidence="8" id="KW-1185">Reference proteome</keyword>
<name>A0ABX8AXD5_9BACT</name>
<dbReference type="RefSeq" id="WP_211421399.1">
    <property type="nucleotide sequence ID" value="NZ_CP072642.1"/>
</dbReference>